<dbReference type="EMBL" id="CP034438">
    <property type="protein sequence ID" value="AZN30487.1"/>
    <property type="molecule type" value="Genomic_DNA"/>
</dbReference>
<name>A0A3S8ZAJ7_9ACTO</name>
<evidence type="ECO:0000256" key="2">
    <source>
        <dbReference type="SAM" id="MobiDB-lite"/>
    </source>
</evidence>
<gene>
    <name evidence="3" type="ORF">EJO69_09340</name>
</gene>
<feature type="region of interest" description="Disordered" evidence="2">
    <location>
        <begin position="125"/>
        <end position="144"/>
    </location>
</feature>
<dbReference type="AlphaFoldDB" id="A0A3S8ZAJ7"/>
<protein>
    <submittedName>
        <fullName evidence="3">Uncharacterized protein</fullName>
    </submittedName>
</protein>
<proteinExistence type="predicted"/>
<keyword evidence="1" id="KW-0175">Coiled coil</keyword>
<keyword evidence="4" id="KW-1185">Reference proteome</keyword>
<reference evidence="3 4" key="1">
    <citation type="submission" date="2018-12" db="EMBL/GenBank/DDBJ databases">
        <title>Complete genome sequence of Flaviflexus salsibiostraticola KCTC 33148.</title>
        <authorList>
            <person name="Bae J.-W."/>
        </authorList>
    </citation>
    <scope>NUCLEOTIDE SEQUENCE [LARGE SCALE GENOMIC DNA]</scope>
    <source>
        <strain evidence="3 4">KCTC 33148</strain>
    </source>
</reference>
<dbReference type="RefSeq" id="WP_126041266.1">
    <property type="nucleotide sequence ID" value="NZ_CP034438.1"/>
</dbReference>
<evidence type="ECO:0000256" key="1">
    <source>
        <dbReference type="SAM" id="Coils"/>
    </source>
</evidence>
<dbReference type="Proteomes" id="UP000270021">
    <property type="component" value="Chromosome"/>
</dbReference>
<dbReference type="KEGG" id="fsl:EJO69_09340"/>
<organism evidence="3 4">
    <name type="scientific">Flaviflexus salsibiostraticola</name>
    <dbReference type="NCBI Taxonomy" id="1282737"/>
    <lineage>
        <taxon>Bacteria</taxon>
        <taxon>Bacillati</taxon>
        <taxon>Actinomycetota</taxon>
        <taxon>Actinomycetes</taxon>
        <taxon>Actinomycetales</taxon>
        <taxon>Actinomycetaceae</taxon>
        <taxon>Flaviflexus</taxon>
    </lineage>
</organism>
<feature type="coiled-coil region" evidence="1">
    <location>
        <begin position="417"/>
        <end position="444"/>
    </location>
</feature>
<dbReference type="OrthoDB" id="3268971at2"/>
<sequence>MTMWRPVSGDIYGLDPHLFDEKAFQQFFAEERVLARGKNIENGHYEIELAVTGRRRRVALLDDDGYVHPGMPLSELVDTMDAKLRKVQIIIEDQVRYGDINLGSVAPDVEADIAVFEEDDAAETLEVEGGETDGEPAESEGTDEELPDVPILMLSDLALAELPALAAVTKVPMAVIPHGNLRAVVAARAVDVKKMIFPRPVFHLTLRTQGEGAPILTIGLDNQRVLTWTWDEQLPVMDWMTEHGAAMEFADEHLGAGAIALRCVLESKHGSAIEVRKALLSSKVMGPAFFIQAMGLGPEILDVLEGRMDVSEIPDAEVFKQASLSETIREVIALEISGHGVAKPKLWENYRRLYLDNPGLMNALASIQAAVGGSVFVGSLQAKGRKGRWGAGVGALLMINSLSRILTTQYIQKSLDHSDAVKKLAEAAAEAEAMEKKIEAETENPADD</sequence>
<accession>A0A3S8ZAJ7</accession>
<evidence type="ECO:0000313" key="4">
    <source>
        <dbReference type="Proteomes" id="UP000270021"/>
    </source>
</evidence>
<evidence type="ECO:0000313" key="3">
    <source>
        <dbReference type="EMBL" id="AZN30487.1"/>
    </source>
</evidence>